<dbReference type="Gene3D" id="3.40.50.1460">
    <property type="match status" value="1"/>
</dbReference>
<evidence type="ECO:0000313" key="3">
    <source>
        <dbReference type="Proteomes" id="UP000053732"/>
    </source>
</evidence>
<gene>
    <name evidence="2" type="ORF">PCAMFM013_S027g000077</name>
</gene>
<feature type="compositionally biased region" description="Low complexity" evidence="1">
    <location>
        <begin position="1"/>
        <end position="26"/>
    </location>
</feature>
<proteinExistence type="predicted"/>
<evidence type="ECO:0000256" key="1">
    <source>
        <dbReference type="SAM" id="MobiDB-lite"/>
    </source>
</evidence>
<name>A0A0G4PQG8_PENC3</name>
<protein>
    <submittedName>
        <fullName evidence="2">Photosynthetic reaction centre, L/M</fullName>
    </submittedName>
</protein>
<keyword evidence="3" id="KW-1185">Reference proteome</keyword>
<reference evidence="2 3" key="1">
    <citation type="journal article" date="2014" name="Nat. Commun.">
        <title>Multiple recent horizontal transfers of a large genomic region in cheese making fungi.</title>
        <authorList>
            <person name="Cheeseman K."/>
            <person name="Ropars J."/>
            <person name="Renault P."/>
            <person name="Dupont J."/>
            <person name="Gouzy J."/>
            <person name="Branca A."/>
            <person name="Abraham A.L."/>
            <person name="Ceppi M."/>
            <person name="Conseiller E."/>
            <person name="Debuchy R."/>
            <person name="Malagnac F."/>
            <person name="Goarin A."/>
            <person name="Silar P."/>
            <person name="Lacoste S."/>
            <person name="Sallet E."/>
            <person name="Bensimon A."/>
            <person name="Giraud T."/>
            <person name="Brygoo Y."/>
        </authorList>
    </citation>
    <scope>NUCLEOTIDE SEQUENCE [LARGE SCALE GENOMIC DNA]</scope>
    <source>
        <strain evidence="3">FM 013</strain>
    </source>
</reference>
<dbReference type="Proteomes" id="UP000053732">
    <property type="component" value="Unassembled WGS sequence"/>
</dbReference>
<evidence type="ECO:0000313" key="2">
    <source>
        <dbReference type="EMBL" id="CRL28388.1"/>
    </source>
</evidence>
<feature type="region of interest" description="Disordered" evidence="1">
    <location>
        <begin position="272"/>
        <end position="301"/>
    </location>
</feature>
<sequence>MESSQSNPPTSPNSATSPVSPKSPSKIPRRTSSKRIALPNLKSALERAVKARGKTYSQITAFVCYWDDDNNCAQEDGETFSHMMADLFGVASQTFVMNHENPVPGWDLGDRLHQEVMSKHRICKPTLFIFFYAGHGTINQLNELSFTATKKENFVPWRTIDRELSYHTYPMDTFCILDCCYSGTAIASNPMTTHVLAACGSSAFARSRVNGISFTQRVARTMRKLSHSGKISISTDEIFDAVQNETPRGCYMPRFSSHNGVNPIVLPFHVTSTSTPPSPRISSSGHASSSSLGPALHSRPLSQLPSGRETHVLVLLVLEGNPKLVVQDFEKVVENLPAKFKVKITDAYETNASAGVFVRMTWEAYARFSSSVELDALLPVIGPSLIHTHELREIPVRAGRENIPFRDRHQDKA</sequence>
<feature type="compositionally biased region" description="Low complexity" evidence="1">
    <location>
        <begin position="272"/>
        <end position="299"/>
    </location>
</feature>
<dbReference type="AlphaFoldDB" id="A0A0G4PQG8"/>
<dbReference type="STRING" id="1429867.A0A0G4PQG8"/>
<dbReference type="EMBL" id="HG793160">
    <property type="protein sequence ID" value="CRL28388.1"/>
    <property type="molecule type" value="Genomic_DNA"/>
</dbReference>
<feature type="region of interest" description="Disordered" evidence="1">
    <location>
        <begin position="1"/>
        <end position="34"/>
    </location>
</feature>
<organism evidence="2 3">
    <name type="scientific">Penicillium camemberti (strain FM 013)</name>
    <dbReference type="NCBI Taxonomy" id="1429867"/>
    <lineage>
        <taxon>Eukaryota</taxon>
        <taxon>Fungi</taxon>
        <taxon>Dikarya</taxon>
        <taxon>Ascomycota</taxon>
        <taxon>Pezizomycotina</taxon>
        <taxon>Eurotiomycetes</taxon>
        <taxon>Eurotiomycetidae</taxon>
        <taxon>Eurotiales</taxon>
        <taxon>Aspergillaceae</taxon>
        <taxon>Penicillium</taxon>
    </lineage>
</organism>
<accession>A0A0G4PQG8</accession>